<dbReference type="Proteomes" id="UP000634136">
    <property type="component" value="Unassembled WGS sequence"/>
</dbReference>
<evidence type="ECO:0000313" key="2">
    <source>
        <dbReference type="Proteomes" id="UP000634136"/>
    </source>
</evidence>
<dbReference type="AlphaFoldDB" id="A0A834W8W5"/>
<evidence type="ECO:0000313" key="1">
    <source>
        <dbReference type="EMBL" id="KAF7813472.1"/>
    </source>
</evidence>
<proteinExistence type="predicted"/>
<sequence length="26" mass="2891">MERSKKATEASGCKYYEAAGNLMTHN</sequence>
<dbReference type="EMBL" id="JAAIUW010000010">
    <property type="protein sequence ID" value="KAF7813472.1"/>
    <property type="molecule type" value="Genomic_DNA"/>
</dbReference>
<gene>
    <name evidence="1" type="ORF">G2W53_034448</name>
</gene>
<accession>A0A834W8W5</accession>
<reference evidence="1" key="1">
    <citation type="submission" date="2020-09" db="EMBL/GenBank/DDBJ databases">
        <title>Genome-Enabled Discovery of Anthraquinone Biosynthesis in Senna tora.</title>
        <authorList>
            <person name="Kang S.-H."/>
            <person name="Pandey R.P."/>
            <person name="Lee C.-M."/>
            <person name="Sim J.-S."/>
            <person name="Jeong J.-T."/>
            <person name="Choi B.-S."/>
            <person name="Jung M."/>
            <person name="Ginzburg D."/>
            <person name="Zhao K."/>
            <person name="Won S.Y."/>
            <person name="Oh T.-J."/>
            <person name="Yu Y."/>
            <person name="Kim N.-H."/>
            <person name="Lee O.R."/>
            <person name="Lee T.-H."/>
            <person name="Bashyal P."/>
            <person name="Kim T.-S."/>
            <person name="Lee W.-H."/>
            <person name="Kawkins C."/>
            <person name="Kim C.-K."/>
            <person name="Kim J.S."/>
            <person name="Ahn B.O."/>
            <person name="Rhee S.Y."/>
            <person name="Sohng J.K."/>
        </authorList>
    </citation>
    <scope>NUCLEOTIDE SEQUENCE</scope>
    <source>
        <tissue evidence="1">Leaf</tissue>
    </source>
</reference>
<organism evidence="1 2">
    <name type="scientific">Senna tora</name>
    <dbReference type="NCBI Taxonomy" id="362788"/>
    <lineage>
        <taxon>Eukaryota</taxon>
        <taxon>Viridiplantae</taxon>
        <taxon>Streptophyta</taxon>
        <taxon>Embryophyta</taxon>
        <taxon>Tracheophyta</taxon>
        <taxon>Spermatophyta</taxon>
        <taxon>Magnoliopsida</taxon>
        <taxon>eudicotyledons</taxon>
        <taxon>Gunneridae</taxon>
        <taxon>Pentapetalae</taxon>
        <taxon>rosids</taxon>
        <taxon>fabids</taxon>
        <taxon>Fabales</taxon>
        <taxon>Fabaceae</taxon>
        <taxon>Caesalpinioideae</taxon>
        <taxon>Cassia clade</taxon>
        <taxon>Senna</taxon>
    </lineage>
</organism>
<name>A0A834W8W5_9FABA</name>
<keyword evidence="2" id="KW-1185">Reference proteome</keyword>
<comment type="caution">
    <text evidence="1">The sequence shown here is derived from an EMBL/GenBank/DDBJ whole genome shotgun (WGS) entry which is preliminary data.</text>
</comment>
<protein>
    <submittedName>
        <fullName evidence="1">Uncharacterized protein</fullName>
    </submittedName>
</protein>